<sequence>MNTSVNAKTYPNELPKWLVVTDSGVTITLSTPSEMNGVKSDKIVMRSPTVREVRACQQAHPNDELAVDAMLFASLASIGETDLMGLTLKDYERVKSGYFRMVEEDDV</sequence>
<accession>A0ABR7ATJ9</accession>
<dbReference type="EMBL" id="JACONW010000001">
    <property type="protein sequence ID" value="MBC3948248.1"/>
    <property type="molecule type" value="Genomic_DNA"/>
</dbReference>
<name>A0ABR7ATJ9_9PSED</name>
<proteinExistence type="predicted"/>
<evidence type="ECO:0000313" key="2">
    <source>
        <dbReference type="Proteomes" id="UP000651852"/>
    </source>
</evidence>
<evidence type="ECO:0000313" key="1">
    <source>
        <dbReference type="EMBL" id="MBC3948248.1"/>
    </source>
</evidence>
<dbReference type="Proteomes" id="UP000651852">
    <property type="component" value="Unassembled WGS sequence"/>
</dbReference>
<dbReference type="Pfam" id="PF10109">
    <property type="entry name" value="Phage_TAC_7"/>
    <property type="match status" value="1"/>
</dbReference>
<dbReference type="InterPro" id="IPR019289">
    <property type="entry name" value="Phage_tail_E/E"/>
</dbReference>
<reference evidence="1 2" key="1">
    <citation type="submission" date="2020-08" db="EMBL/GenBank/DDBJ databases">
        <title>Putative novel bacterial strains isolated from necrotic wheat leaf tissues caused by Xanthomonas translucens.</title>
        <authorList>
            <person name="Tambong J.T."/>
        </authorList>
    </citation>
    <scope>NUCLEOTIDE SEQUENCE [LARGE SCALE GENOMIC DNA]</scope>
    <source>
        <strain evidence="1 2">DOAB 1069</strain>
    </source>
</reference>
<organism evidence="1 2">
    <name type="scientific">Pseudomonas folii</name>
    <dbReference type="NCBI Taxonomy" id="2762593"/>
    <lineage>
        <taxon>Bacteria</taxon>
        <taxon>Pseudomonadati</taxon>
        <taxon>Pseudomonadota</taxon>
        <taxon>Gammaproteobacteria</taxon>
        <taxon>Pseudomonadales</taxon>
        <taxon>Pseudomonadaceae</taxon>
        <taxon>Pseudomonas</taxon>
    </lineage>
</organism>
<gene>
    <name evidence="1" type="ORF">H8S59_00480</name>
</gene>
<comment type="caution">
    <text evidence="1">The sequence shown here is derived from an EMBL/GenBank/DDBJ whole genome shotgun (WGS) entry which is preliminary data.</text>
</comment>
<dbReference type="RefSeq" id="WP_187520062.1">
    <property type="nucleotide sequence ID" value="NZ_JACONW010000001.1"/>
</dbReference>
<protein>
    <submittedName>
        <fullName evidence="1">Phage tail assembly protein</fullName>
    </submittedName>
</protein>
<keyword evidence="2" id="KW-1185">Reference proteome</keyword>